<dbReference type="FunFam" id="3.10.450.50:FF:000003">
    <property type="entry name" value="Nuclear transport factor 2 family protein"/>
    <property type="match status" value="1"/>
</dbReference>
<evidence type="ECO:0000256" key="1">
    <source>
        <dbReference type="ARBA" id="ARBA00022884"/>
    </source>
</evidence>
<protein>
    <recommendedName>
        <fullName evidence="8">G3BP-like protein</fullName>
    </recommendedName>
</protein>
<dbReference type="PANTHER" id="PTHR10693">
    <property type="entry name" value="RAS GTPASE-ACTIVATING PROTEIN-BINDING PROTEIN"/>
    <property type="match status" value="1"/>
</dbReference>
<dbReference type="SMART" id="SM00360">
    <property type="entry name" value="RRM"/>
    <property type="match status" value="1"/>
</dbReference>
<organism evidence="6 7">
    <name type="scientific">Escallonia herrerae</name>
    <dbReference type="NCBI Taxonomy" id="1293975"/>
    <lineage>
        <taxon>Eukaryota</taxon>
        <taxon>Viridiplantae</taxon>
        <taxon>Streptophyta</taxon>
        <taxon>Embryophyta</taxon>
        <taxon>Tracheophyta</taxon>
        <taxon>Spermatophyta</taxon>
        <taxon>Magnoliopsida</taxon>
        <taxon>eudicotyledons</taxon>
        <taxon>Gunneridae</taxon>
        <taxon>Pentapetalae</taxon>
        <taxon>asterids</taxon>
        <taxon>campanulids</taxon>
        <taxon>Escalloniales</taxon>
        <taxon>Escalloniaceae</taxon>
        <taxon>Escallonia</taxon>
    </lineage>
</organism>
<dbReference type="SUPFAM" id="SSF54928">
    <property type="entry name" value="RNA-binding domain, RBD"/>
    <property type="match status" value="1"/>
</dbReference>
<dbReference type="PROSITE" id="PS50177">
    <property type="entry name" value="NTF2_DOMAIN"/>
    <property type="match status" value="1"/>
</dbReference>
<dbReference type="GO" id="GO:1990904">
    <property type="term" value="C:ribonucleoprotein complex"/>
    <property type="evidence" value="ECO:0007669"/>
    <property type="project" value="TreeGrafter"/>
</dbReference>
<sequence length="497" mass="54898">MSSNFNRKSLGFGLLADLSSRISDLEGFDTCSPMATAFHFPVTAAQVGTYFVGQYYQVLQQQPDYVHQFYSEASTMLRIDGSTRQTASAMLQIHALIMSLNYTGIEIKTAHSLESWSGGVIVMVSGSVHVKDFNGRRKFVQTFFLAPQEKGYFVLNDIFHFIDEEPMLQHPVAYLAQSNLDSKLNASTPMQEQVSNYMLGGDIQAREFVAPANIEENGPVDNYGFPEQRLQQVPEADNILEDNFAVHLNGSLQSTMNSVQDHLSSPVEEPIGEPQKHTYASIVAKAQSAPLAPYQPSLNKSAPSASEWLQVPEPTIQQSVSPSLPAERSPAEATEEVSAGEDEEIKSVYVKNVPSTASASEIEVEFKKFGKLRPDGVAIRTRKDMDACYAFVEFEDITGAYSVEVAGQQVYIEGRRGNRSSAFRGGRGRGRGRVSYQMDAPRGRFGARNFGRGNGQDGGDRDYNRPRGNGYYRQGPRQDRVFSGSQHVPRNGHNSAE</sequence>
<feature type="domain" description="NTF2" evidence="5">
    <location>
        <begin position="47"/>
        <end position="161"/>
    </location>
</feature>
<feature type="compositionally biased region" description="Acidic residues" evidence="3">
    <location>
        <begin position="333"/>
        <end position="342"/>
    </location>
</feature>
<evidence type="ECO:0008006" key="8">
    <source>
        <dbReference type="Google" id="ProtNLM"/>
    </source>
</evidence>
<accession>A0AA89BP15</accession>
<evidence type="ECO:0000259" key="4">
    <source>
        <dbReference type="PROSITE" id="PS50102"/>
    </source>
</evidence>
<keyword evidence="7" id="KW-1185">Reference proteome</keyword>
<evidence type="ECO:0000256" key="3">
    <source>
        <dbReference type="SAM" id="MobiDB-lite"/>
    </source>
</evidence>
<keyword evidence="1 2" id="KW-0694">RNA-binding</keyword>
<dbReference type="Pfam" id="PF00076">
    <property type="entry name" value="RRM_1"/>
    <property type="match status" value="1"/>
</dbReference>
<feature type="region of interest" description="Disordered" evidence="3">
    <location>
        <begin position="316"/>
        <end position="342"/>
    </location>
</feature>
<evidence type="ECO:0000313" key="6">
    <source>
        <dbReference type="EMBL" id="KAK3038671.1"/>
    </source>
</evidence>
<dbReference type="CDD" id="cd00780">
    <property type="entry name" value="NTF2"/>
    <property type="match status" value="1"/>
</dbReference>
<proteinExistence type="predicted"/>
<dbReference type="PROSITE" id="PS50102">
    <property type="entry name" value="RRM"/>
    <property type="match status" value="1"/>
</dbReference>
<name>A0AA89BP15_9ASTE</name>
<dbReference type="EMBL" id="JAVXUP010000091">
    <property type="protein sequence ID" value="KAK3038671.1"/>
    <property type="molecule type" value="Genomic_DNA"/>
</dbReference>
<evidence type="ECO:0000256" key="2">
    <source>
        <dbReference type="PROSITE-ProRule" id="PRU00176"/>
    </source>
</evidence>
<dbReference type="SUPFAM" id="SSF54427">
    <property type="entry name" value="NTF2-like"/>
    <property type="match status" value="1"/>
</dbReference>
<dbReference type="Pfam" id="PF02136">
    <property type="entry name" value="NTF2"/>
    <property type="match status" value="1"/>
</dbReference>
<dbReference type="CDD" id="cd00590">
    <property type="entry name" value="RRM_SF"/>
    <property type="match status" value="1"/>
</dbReference>
<dbReference type="InterPro" id="IPR035979">
    <property type="entry name" value="RBD_domain_sf"/>
</dbReference>
<evidence type="ECO:0000259" key="5">
    <source>
        <dbReference type="PROSITE" id="PS50177"/>
    </source>
</evidence>
<dbReference type="AlphaFoldDB" id="A0AA89BP15"/>
<dbReference type="InterPro" id="IPR039539">
    <property type="entry name" value="Ras_GTPase_bind_prot"/>
</dbReference>
<dbReference type="PANTHER" id="PTHR10693:SF58">
    <property type="entry name" value="OS02G0131700 PROTEIN"/>
    <property type="match status" value="1"/>
</dbReference>
<comment type="caution">
    <text evidence="6">The sequence shown here is derived from an EMBL/GenBank/DDBJ whole genome shotgun (WGS) entry which is preliminary data.</text>
</comment>
<gene>
    <name evidence="6" type="ORF">RJ639_028125</name>
</gene>
<dbReference type="InterPro" id="IPR002075">
    <property type="entry name" value="NTF2_dom"/>
</dbReference>
<dbReference type="Gene3D" id="3.10.450.50">
    <property type="match status" value="1"/>
</dbReference>
<dbReference type="Proteomes" id="UP001188597">
    <property type="component" value="Unassembled WGS sequence"/>
</dbReference>
<evidence type="ECO:0000313" key="7">
    <source>
        <dbReference type="Proteomes" id="UP001188597"/>
    </source>
</evidence>
<dbReference type="InterPro" id="IPR018222">
    <property type="entry name" value="Nuclear_transport_factor_2_euk"/>
</dbReference>
<dbReference type="InterPro" id="IPR012677">
    <property type="entry name" value="Nucleotide-bd_a/b_plait_sf"/>
</dbReference>
<feature type="region of interest" description="Disordered" evidence="3">
    <location>
        <begin position="418"/>
        <end position="497"/>
    </location>
</feature>
<reference evidence="6" key="1">
    <citation type="submission" date="2022-12" db="EMBL/GenBank/DDBJ databases">
        <title>Draft genome assemblies for two species of Escallonia (Escalloniales).</title>
        <authorList>
            <person name="Chanderbali A."/>
            <person name="Dervinis C."/>
            <person name="Anghel I."/>
            <person name="Soltis D."/>
            <person name="Soltis P."/>
            <person name="Zapata F."/>
        </authorList>
    </citation>
    <scope>NUCLEOTIDE SEQUENCE</scope>
    <source>
        <strain evidence="6">UCBG64.0493</strain>
        <tissue evidence="6">Leaf</tissue>
    </source>
</reference>
<feature type="compositionally biased region" description="Polar residues" evidence="3">
    <location>
        <begin position="483"/>
        <end position="497"/>
    </location>
</feature>
<dbReference type="InterPro" id="IPR000504">
    <property type="entry name" value="RRM_dom"/>
</dbReference>
<dbReference type="InterPro" id="IPR032710">
    <property type="entry name" value="NTF2-like_dom_sf"/>
</dbReference>
<feature type="domain" description="RRM" evidence="4">
    <location>
        <begin position="346"/>
        <end position="416"/>
    </location>
</feature>
<dbReference type="GO" id="GO:0003729">
    <property type="term" value="F:mRNA binding"/>
    <property type="evidence" value="ECO:0007669"/>
    <property type="project" value="TreeGrafter"/>
</dbReference>
<dbReference type="GO" id="GO:0005829">
    <property type="term" value="C:cytosol"/>
    <property type="evidence" value="ECO:0007669"/>
    <property type="project" value="TreeGrafter"/>
</dbReference>
<dbReference type="Gene3D" id="3.30.70.330">
    <property type="match status" value="1"/>
</dbReference>